<sequence>MLHECYTGLAENRCIYLDLAWEHAHHEEKTIIDRRAKQKGKILLRVPGSAQRILSSIFPRVAHTATEINFQG</sequence>
<gene>
    <name evidence="1" type="ORF">BV898_18404</name>
</gene>
<dbReference type="EMBL" id="MTYJ01000361">
    <property type="protein sequence ID" value="OWA53981.1"/>
    <property type="molecule type" value="Genomic_DNA"/>
</dbReference>
<proteinExistence type="predicted"/>
<dbReference type="AlphaFoldDB" id="A0A9X6NP38"/>
<evidence type="ECO:0000313" key="2">
    <source>
        <dbReference type="Proteomes" id="UP000192578"/>
    </source>
</evidence>
<name>A0A9X6NP38_HYPEX</name>
<accession>A0A9X6NP38</accession>
<protein>
    <submittedName>
        <fullName evidence="1">Uncharacterized protein</fullName>
    </submittedName>
</protein>
<evidence type="ECO:0000313" key="1">
    <source>
        <dbReference type="EMBL" id="OWA53981.1"/>
    </source>
</evidence>
<comment type="caution">
    <text evidence="1">The sequence shown here is derived from an EMBL/GenBank/DDBJ whole genome shotgun (WGS) entry which is preliminary data.</text>
</comment>
<organism evidence="1 2">
    <name type="scientific">Hypsibius exemplaris</name>
    <name type="common">Freshwater tardigrade</name>
    <dbReference type="NCBI Taxonomy" id="2072580"/>
    <lineage>
        <taxon>Eukaryota</taxon>
        <taxon>Metazoa</taxon>
        <taxon>Ecdysozoa</taxon>
        <taxon>Tardigrada</taxon>
        <taxon>Eutardigrada</taxon>
        <taxon>Parachela</taxon>
        <taxon>Hypsibioidea</taxon>
        <taxon>Hypsibiidae</taxon>
        <taxon>Hypsibius</taxon>
    </lineage>
</organism>
<dbReference type="Proteomes" id="UP000192578">
    <property type="component" value="Unassembled WGS sequence"/>
</dbReference>
<reference evidence="2" key="1">
    <citation type="submission" date="2017-01" db="EMBL/GenBank/DDBJ databases">
        <title>Comparative genomics of anhydrobiosis in the tardigrade Hypsibius dujardini.</title>
        <authorList>
            <person name="Yoshida Y."/>
            <person name="Koutsovoulos G."/>
            <person name="Laetsch D."/>
            <person name="Stevens L."/>
            <person name="Kumar S."/>
            <person name="Horikawa D."/>
            <person name="Ishino K."/>
            <person name="Komine S."/>
            <person name="Tomita M."/>
            <person name="Blaxter M."/>
            <person name="Arakawa K."/>
        </authorList>
    </citation>
    <scope>NUCLEOTIDE SEQUENCE [LARGE SCALE GENOMIC DNA]</scope>
    <source>
        <strain evidence="2">Z151</strain>
    </source>
</reference>
<keyword evidence="2" id="KW-1185">Reference proteome</keyword>